<dbReference type="AlphaFoldDB" id="A0A1C4ZYQ2"/>
<dbReference type="RefSeq" id="WP_088984595.1">
    <property type="nucleotide sequence ID" value="NZ_LT607413.1"/>
</dbReference>
<protein>
    <recommendedName>
        <fullName evidence="3">Dihydrodipicolinate synthase/N-acetylneuraminate lyase</fullName>
    </recommendedName>
</protein>
<dbReference type="Gene3D" id="3.20.20.70">
    <property type="entry name" value="Aldolase class I"/>
    <property type="match status" value="1"/>
</dbReference>
<dbReference type="OrthoDB" id="9805272at2"/>
<dbReference type="EMBL" id="LT607413">
    <property type="protein sequence ID" value="SCF38100.1"/>
    <property type="molecule type" value="Genomic_DNA"/>
</dbReference>
<dbReference type="InParanoid" id="A0A1C4ZYQ2"/>
<sequence>MTVEVRLPGGETYRLGGGAGFARPAGPPTSRIAYAAAHVVADPTAENVPGAPAALDWETTLAFRHHLWAHGFGVAEAMDTAQRGMGLDHAATRELIRRSAAEARSVGGRIVAGVNTDHLPPGSYPVAELTAAYRAQLEEVLTAGARPVLMCSRHLAAAATSADDYLTVYSELLAASDEPVVLHWLGDMFDPALHGYWGATDLDLAADTVVQLVKDHADKVDGIKVSLLDAGREIALRRRLPAGVRLYTGDDFHYPELIRGDEQGYSDALLGIFAAIAPAAGAALAALDAGDLDTYERIMAPTVPLARHLFGAPTWHYKTGIVFLAWLTGHQEHFTMVAGQQAGRSPAHLARLLVLADRAGLLPDAERAAARARAFFTVAGVAQ</sequence>
<dbReference type="Pfam" id="PF06187">
    <property type="entry name" value="DUF993"/>
    <property type="match status" value="1"/>
</dbReference>
<dbReference type="Proteomes" id="UP000198253">
    <property type="component" value="Chromosome I"/>
</dbReference>
<accession>A0A1C4ZYQ2</accession>
<reference evidence="2" key="1">
    <citation type="submission" date="2016-06" db="EMBL/GenBank/DDBJ databases">
        <authorList>
            <person name="Varghese N."/>
            <person name="Submissions Spin"/>
        </authorList>
    </citation>
    <scope>NUCLEOTIDE SEQUENCE [LARGE SCALE GENOMIC DNA]</scope>
    <source>
        <strain evidence="2">DSM 43816</strain>
    </source>
</reference>
<evidence type="ECO:0008006" key="3">
    <source>
        <dbReference type="Google" id="ProtNLM"/>
    </source>
</evidence>
<organism evidence="1 2">
    <name type="scientific">Micromonospora echinospora</name>
    <name type="common">Micromonospora purpurea</name>
    <dbReference type="NCBI Taxonomy" id="1877"/>
    <lineage>
        <taxon>Bacteria</taxon>
        <taxon>Bacillati</taxon>
        <taxon>Actinomycetota</taxon>
        <taxon>Actinomycetes</taxon>
        <taxon>Micromonosporales</taxon>
        <taxon>Micromonosporaceae</taxon>
        <taxon>Micromonospora</taxon>
    </lineage>
</organism>
<dbReference type="SUPFAM" id="SSF51569">
    <property type="entry name" value="Aldolase"/>
    <property type="match status" value="1"/>
</dbReference>
<gene>
    <name evidence="1" type="ORF">GA0070618_5999</name>
</gene>
<proteinExistence type="predicted"/>
<evidence type="ECO:0000313" key="1">
    <source>
        <dbReference type="EMBL" id="SCF38100.1"/>
    </source>
</evidence>
<dbReference type="InterPro" id="IPR009334">
    <property type="entry name" value="DUF993"/>
</dbReference>
<name>A0A1C4ZYQ2_MICEC</name>
<dbReference type="InterPro" id="IPR013785">
    <property type="entry name" value="Aldolase_TIM"/>
</dbReference>
<evidence type="ECO:0000313" key="2">
    <source>
        <dbReference type="Proteomes" id="UP000198253"/>
    </source>
</evidence>
<keyword evidence="2" id="KW-1185">Reference proteome</keyword>